<evidence type="ECO:0000256" key="5">
    <source>
        <dbReference type="SAM" id="Phobius"/>
    </source>
</evidence>
<dbReference type="Pfam" id="PF04191">
    <property type="entry name" value="PEMT"/>
    <property type="match status" value="1"/>
</dbReference>
<protein>
    <submittedName>
        <fullName evidence="6">Isoprenylcysteine carboxylmethyltransferase family protein</fullName>
    </submittedName>
</protein>
<evidence type="ECO:0000256" key="3">
    <source>
        <dbReference type="ARBA" id="ARBA00022989"/>
    </source>
</evidence>
<feature type="transmembrane region" description="Helical" evidence="5">
    <location>
        <begin position="145"/>
        <end position="173"/>
    </location>
</feature>
<dbReference type="GO" id="GO:0012505">
    <property type="term" value="C:endomembrane system"/>
    <property type="evidence" value="ECO:0007669"/>
    <property type="project" value="UniProtKB-SubCell"/>
</dbReference>
<reference evidence="6 7" key="1">
    <citation type="submission" date="2019-03" db="EMBL/GenBank/DDBJ databases">
        <title>Seongchinamella monodicae gen. nov., sp. nov., a novel member of the Gammaproteobacteria isolated from a tidal mudflat of beach.</title>
        <authorList>
            <person name="Yang H.G."/>
            <person name="Kang J.W."/>
            <person name="Lee S.D."/>
        </authorList>
    </citation>
    <scope>NUCLEOTIDE SEQUENCE [LARGE SCALE GENOMIC DNA]</scope>
    <source>
        <strain evidence="6 7">GH4-78</strain>
    </source>
</reference>
<keyword evidence="2 5" id="KW-0812">Transmembrane</keyword>
<organism evidence="6 7">
    <name type="scientific">Seongchinamella unica</name>
    <dbReference type="NCBI Taxonomy" id="2547392"/>
    <lineage>
        <taxon>Bacteria</taxon>
        <taxon>Pseudomonadati</taxon>
        <taxon>Pseudomonadota</taxon>
        <taxon>Gammaproteobacteria</taxon>
        <taxon>Cellvibrionales</taxon>
        <taxon>Halieaceae</taxon>
        <taxon>Seongchinamella</taxon>
    </lineage>
</organism>
<comment type="subcellular location">
    <subcellularLocation>
        <location evidence="1">Endomembrane system</location>
        <topology evidence="1">Multi-pass membrane protein</topology>
    </subcellularLocation>
</comment>
<dbReference type="GO" id="GO:0008168">
    <property type="term" value="F:methyltransferase activity"/>
    <property type="evidence" value="ECO:0007669"/>
    <property type="project" value="UniProtKB-KW"/>
</dbReference>
<accession>A0A4R5LQ59</accession>
<keyword evidence="4 5" id="KW-0472">Membrane</keyword>
<feature type="transmembrane region" description="Helical" evidence="5">
    <location>
        <begin position="81"/>
        <end position="111"/>
    </location>
</feature>
<proteinExistence type="predicted"/>
<feature type="transmembrane region" description="Helical" evidence="5">
    <location>
        <begin position="56"/>
        <end position="75"/>
    </location>
</feature>
<evidence type="ECO:0000256" key="4">
    <source>
        <dbReference type="ARBA" id="ARBA00023136"/>
    </source>
</evidence>
<dbReference type="InterPro" id="IPR007318">
    <property type="entry name" value="Phopholipid_MeTrfase"/>
</dbReference>
<gene>
    <name evidence="6" type="ORF">E2F43_13515</name>
</gene>
<dbReference type="GO" id="GO:0032259">
    <property type="term" value="P:methylation"/>
    <property type="evidence" value="ECO:0007669"/>
    <property type="project" value="UniProtKB-KW"/>
</dbReference>
<dbReference type="Proteomes" id="UP000295554">
    <property type="component" value="Unassembled WGS sequence"/>
</dbReference>
<sequence>MDSSSTIVEFTRVYLAIFYSCVAAFYALRITAKKRAGLPEVVFPGERFSTTWWNHMLFRAFRLTIWMVCLFRYFFPGIDSYLGFFVYINVWPVVLAGNILLTAGFLFTVVIHFSLGSNWRSGIDPNKPEKLRTDGFYRFSRNPMFLGIATAQVGFLLAIPSVFSAVCLIIGLYTLHSQTLAEEAHLMKLFPKDYRHYIGHVRRWL</sequence>
<dbReference type="AlphaFoldDB" id="A0A4R5LQ59"/>
<keyword evidence="6" id="KW-0808">Transferase</keyword>
<keyword evidence="7" id="KW-1185">Reference proteome</keyword>
<dbReference type="EMBL" id="SMSE01000003">
    <property type="protein sequence ID" value="TDG12605.1"/>
    <property type="molecule type" value="Genomic_DNA"/>
</dbReference>
<evidence type="ECO:0000256" key="1">
    <source>
        <dbReference type="ARBA" id="ARBA00004127"/>
    </source>
</evidence>
<name>A0A4R5LQ59_9GAMM</name>
<keyword evidence="3 5" id="KW-1133">Transmembrane helix</keyword>
<evidence type="ECO:0000313" key="6">
    <source>
        <dbReference type="EMBL" id="TDG12605.1"/>
    </source>
</evidence>
<dbReference type="RefSeq" id="WP_133213549.1">
    <property type="nucleotide sequence ID" value="NZ_SMSE01000003.1"/>
</dbReference>
<keyword evidence="6" id="KW-0489">Methyltransferase</keyword>
<evidence type="ECO:0000256" key="2">
    <source>
        <dbReference type="ARBA" id="ARBA00022692"/>
    </source>
</evidence>
<feature type="transmembrane region" description="Helical" evidence="5">
    <location>
        <begin position="12"/>
        <end position="28"/>
    </location>
</feature>
<dbReference type="OrthoDB" id="9811969at2"/>
<dbReference type="Gene3D" id="1.20.120.1630">
    <property type="match status" value="1"/>
</dbReference>
<comment type="caution">
    <text evidence="6">The sequence shown here is derived from an EMBL/GenBank/DDBJ whole genome shotgun (WGS) entry which is preliminary data.</text>
</comment>
<evidence type="ECO:0000313" key="7">
    <source>
        <dbReference type="Proteomes" id="UP000295554"/>
    </source>
</evidence>